<evidence type="ECO:0000256" key="2">
    <source>
        <dbReference type="ARBA" id="ARBA00022692"/>
    </source>
</evidence>
<dbReference type="InterPro" id="IPR044647">
    <property type="entry name" value="RTNLB17/18/21"/>
</dbReference>
<keyword evidence="9" id="KW-1185">Reference proteome</keyword>
<evidence type="ECO:0000256" key="4">
    <source>
        <dbReference type="ARBA" id="ARBA00022989"/>
    </source>
</evidence>
<keyword evidence="3 6" id="KW-0256">Endoplasmic reticulum</keyword>
<reference evidence="10" key="1">
    <citation type="journal article" date="2012" name="BMC Genomics">
        <title>Development and validation of genic-SSR markers in sesame by RNA-seq.</title>
        <authorList>
            <person name="Zhang H."/>
            <person name="Wei L."/>
            <person name="Miao H."/>
            <person name="Zhang T."/>
            <person name="Wang C."/>
        </authorList>
    </citation>
    <scope>NUCLEOTIDE SEQUENCE</scope>
</reference>
<dbReference type="AlphaFoldDB" id="A0A8M8V4F0"/>
<feature type="region of interest" description="Disordered" evidence="7">
    <location>
        <begin position="167"/>
        <end position="192"/>
    </location>
</feature>
<dbReference type="PANTHER" id="PTHR46626">
    <property type="entry name" value="RETICULON-LIKE PROTEIN B17"/>
    <property type="match status" value="1"/>
</dbReference>
<dbReference type="GeneID" id="105166404"/>
<dbReference type="OrthoDB" id="567788at2759"/>
<feature type="transmembrane region" description="Helical" evidence="6">
    <location>
        <begin position="506"/>
        <end position="527"/>
    </location>
</feature>
<evidence type="ECO:0000256" key="1">
    <source>
        <dbReference type="ARBA" id="ARBA00004477"/>
    </source>
</evidence>
<organism evidence="9 10">
    <name type="scientific">Sesamum indicum</name>
    <name type="common">Oriental sesame</name>
    <name type="synonym">Sesamum orientale</name>
    <dbReference type="NCBI Taxonomy" id="4182"/>
    <lineage>
        <taxon>Eukaryota</taxon>
        <taxon>Viridiplantae</taxon>
        <taxon>Streptophyta</taxon>
        <taxon>Embryophyta</taxon>
        <taxon>Tracheophyta</taxon>
        <taxon>Spermatophyta</taxon>
        <taxon>Magnoliopsida</taxon>
        <taxon>eudicotyledons</taxon>
        <taxon>Gunneridae</taxon>
        <taxon>Pentapetalae</taxon>
        <taxon>asterids</taxon>
        <taxon>lamiids</taxon>
        <taxon>Lamiales</taxon>
        <taxon>Pedaliaceae</taxon>
        <taxon>Sesamum</taxon>
    </lineage>
</organism>
<feature type="domain" description="Reticulon" evidence="8">
    <location>
        <begin position="322"/>
        <end position="478"/>
    </location>
</feature>
<evidence type="ECO:0000256" key="7">
    <source>
        <dbReference type="SAM" id="MobiDB-lite"/>
    </source>
</evidence>
<feature type="region of interest" description="Disordered" evidence="7">
    <location>
        <begin position="263"/>
        <end position="286"/>
    </location>
</feature>
<dbReference type="PANTHER" id="PTHR46626:SF1">
    <property type="entry name" value="RETICULON-LIKE PROTEIN B21"/>
    <property type="match status" value="1"/>
</dbReference>
<evidence type="ECO:0000256" key="6">
    <source>
        <dbReference type="RuleBase" id="RU363132"/>
    </source>
</evidence>
<sequence>MDLGGSRRRGSGSTMKNTEVQVDEKVSNMRPKQSPGGVNGKTKTRKSESVESSPVQISRQRSELSRNWDEKHKELSVSSDGIKRSPLPIKKTRTVLSPQKGAADPITDGNEMSLVQLRKVKSDSSDALVDIKSYGRLRKVKSETGNSLALQLVRAKTAVARTVGDDADFDVGESNNDLGGVEKSPVGIDESRSDEDCKVLSVCEEKATTGNADQIIGTPHDVNYVDSEEDEEVDKGIEPEKESLDVKEININVDEQKKPVIEEKKSVHSNEKPVPISPTVKKQAPPALNHARIQPTPTTTYPIPVSDHFNDIPSTHSKLQSFVNLIMWRDVSKSAFIFGIGAFLIISSSISKDLNISIVSVLSYIGLVYLAAVFLFKSLISRGGNADMDETEEECVVGEEEAVWVVRVVLPYVNEFLVKLRALFSGDPATTIKLAVILFILARYGGSITIWKMAKLGFFGVFTVPKVCSSYSSQLTAYGTFWIGRVGERWESCSHKKAVGFGVFTLVWNLSSVVARIWAVFVLFVAFKYYHQHQHSSIKDDDVSAATTTNSTSHYKSEGRTSSAITHIKKQNKVC</sequence>
<reference evidence="10" key="2">
    <citation type="submission" date="2025-08" db="UniProtKB">
        <authorList>
            <consortium name="RefSeq"/>
        </authorList>
    </citation>
    <scope>IDENTIFICATION</scope>
</reference>
<evidence type="ECO:0000313" key="9">
    <source>
        <dbReference type="Proteomes" id="UP000504604"/>
    </source>
</evidence>
<dbReference type="Pfam" id="PF02453">
    <property type="entry name" value="Reticulon"/>
    <property type="match status" value="1"/>
</dbReference>
<feature type="compositionally biased region" description="Basic residues" evidence="7">
    <location>
        <begin position="1"/>
        <end position="10"/>
    </location>
</feature>
<feature type="transmembrane region" description="Helical" evidence="6">
    <location>
        <begin position="334"/>
        <end position="350"/>
    </location>
</feature>
<feature type="compositionally biased region" description="Polar residues" evidence="7">
    <location>
        <begin position="50"/>
        <end position="59"/>
    </location>
</feature>
<keyword evidence="5 6" id="KW-0472">Membrane</keyword>
<feature type="compositionally biased region" description="Basic and acidic residues" evidence="7">
    <location>
        <begin position="60"/>
        <end position="75"/>
    </location>
</feature>
<protein>
    <recommendedName>
        <fullName evidence="6">Reticulon-like protein</fullName>
    </recommendedName>
</protein>
<evidence type="ECO:0000256" key="5">
    <source>
        <dbReference type="ARBA" id="ARBA00023136"/>
    </source>
</evidence>
<comment type="subcellular location">
    <subcellularLocation>
        <location evidence="1 6">Endoplasmic reticulum membrane</location>
        <topology evidence="1 6">Multi-pass membrane protein</topology>
    </subcellularLocation>
</comment>
<proteinExistence type="predicted"/>
<dbReference type="KEGG" id="sind:105166404"/>
<dbReference type="PROSITE" id="PS50845">
    <property type="entry name" value="RETICULON"/>
    <property type="match status" value="1"/>
</dbReference>
<gene>
    <name evidence="10" type="primary">LOC105166404</name>
</gene>
<feature type="transmembrane region" description="Helical" evidence="6">
    <location>
        <begin position="356"/>
        <end position="376"/>
    </location>
</feature>
<dbReference type="GO" id="GO:0005789">
    <property type="term" value="C:endoplasmic reticulum membrane"/>
    <property type="evidence" value="ECO:0007669"/>
    <property type="project" value="UniProtKB-SubCell"/>
</dbReference>
<evidence type="ECO:0000256" key="3">
    <source>
        <dbReference type="ARBA" id="ARBA00022824"/>
    </source>
</evidence>
<dbReference type="RefSeq" id="XP_020550951.1">
    <property type="nucleotide sequence ID" value="XM_020695292.1"/>
</dbReference>
<evidence type="ECO:0000259" key="8">
    <source>
        <dbReference type="PROSITE" id="PS50845"/>
    </source>
</evidence>
<feature type="transmembrane region" description="Helical" evidence="6">
    <location>
        <begin position="431"/>
        <end position="451"/>
    </location>
</feature>
<dbReference type="Proteomes" id="UP000504604">
    <property type="component" value="Linkage group LG7"/>
</dbReference>
<accession>A0A8M8V4F0</accession>
<name>A0A8M8V4F0_SESIN</name>
<evidence type="ECO:0000313" key="10">
    <source>
        <dbReference type="RefSeq" id="XP_020550951.1"/>
    </source>
</evidence>
<feature type="region of interest" description="Disordered" evidence="7">
    <location>
        <begin position="1"/>
        <end position="109"/>
    </location>
</feature>
<keyword evidence="2 6" id="KW-0812">Transmembrane</keyword>
<keyword evidence="4 6" id="KW-1133">Transmembrane helix</keyword>
<dbReference type="InterPro" id="IPR003388">
    <property type="entry name" value="Reticulon"/>
</dbReference>